<feature type="transmembrane region" description="Helical" evidence="5">
    <location>
        <begin position="63"/>
        <end position="83"/>
    </location>
</feature>
<feature type="transmembrane region" description="Helical" evidence="5">
    <location>
        <begin position="230"/>
        <end position="251"/>
    </location>
</feature>
<evidence type="ECO:0000256" key="3">
    <source>
        <dbReference type="ARBA" id="ARBA00022989"/>
    </source>
</evidence>
<dbReference type="GO" id="GO:0004930">
    <property type="term" value="F:G protein-coupled receptor activity"/>
    <property type="evidence" value="ECO:0007669"/>
    <property type="project" value="TreeGrafter"/>
</dbReference>
<comment type="caution">
    <text evidence="7">The sequence shown here is derived from an EMBL/GenBank/DDBJ whole genome shotgun (WGS) entry which is preliminary data.</text>
</comment>
<evidence type="ECO:0000256" key="4">
    <source>
        <dbReference type="ARBA" id="ARBA00023136"/>
    </source>
</evidence>
<dbReference type="Proteomes" id="UP000700596">
    <property type="component" value="Unassembled WGS sequence"/>
</dbReference>
<dbReference type="PANTHER" id="PTHR23112:SF37">
    <property type="entry name" value="G PROTEIN-COUPLED RECEPTOR GPR1"/>
    <property type="match status" value="1"/>
</dbReference>
<evidence type="ECO:0000259" key="6">
    <source>
        <dbReference type="Pfam" id="PF11970"/>
    </source>
</evidence>
<accession>A0A9P9DXS0</accession>
<evidence type="ECO:0000313" key="7">
    <source>
        <dbReference type="EMBL" id="KAH7127004.1"/>
    </source>
</evidence>
<keyword evidence="4 5" id="KW-0472">Membrane</keyword>
<dbReference type="AlphaFoldDB" id="A0A9P9DXS0"/>
<evidence type="ECO:0000256" key="5">
    <source>
        <dbReference type="SAM" id="Phobius"/>
    </source>
</evidence>
<comment type="subcellular location">
    <subcellularLocation>
        <location evidence="1">Membrane</location>
        <topology evidence="1">Multi-pass membrane protein</topology>
    </subcellularLocation>
</comment>
<name>A0A9P9DXS0_9PLEO</name>
<evidence type="ECO:0000313" key="8">
    <source>
        <dbReference type="Proteomes" id="UP000700596"/>
    </source>
</evidence>
<feature type="transmembrane region" description="Helical" evidence="5">
    <location>
        <begin position="24"/>
        <end position="51"/>
    </location>
</feature>
<reference evidence="7" key="1">
    <citation type="journal article" date="2021" name="Nat. Commun.">
        <title>Genetic determinants of endophytism in the Arabidopsis root mycobiome.</title>
        <authorList>
            <person name="Mesny F."/>
            <person name="Miyauchi S."/>
            <person name="Thiergart T."/>
            <person name="Pickel B."/>
            <person name="Atanasova L."/>
            <person name="Karlsson M."/>
            <person name="Huettel B."/>
            <person name="Barry K.W."/>
            <person name="Haridas S."/>
            <person name="Chen C."/>
            <person name="Bauer D."/>
            <person name="Andreopoulos W."/>
            <person name="Pangilinan J."/>
            <person name="LaButti K."/>
            <person name="Riley R."/>
            <person name="Lipzen A."/>
            <person name="Clum A."/>
            <person name="Drula E."/>
            <person name="Henrissat B."/>
            <person name="Kohler A."/>
            <person name="Grigoriev I.V."/>
            <person name="Martin F.M."/>
            <person name="Hacquard S."/>
        </authorList>
    </citation>
    <scope>NUCLEOTIDE SEQUENCE</scope>
    <source>
        <strain evidence="7">MPI-CAGE-CH-0243</strain>
    </source>
</reference>
<dbReference type="SUPFAM" id="SSF81321">
    <property type="entry name" value="Family A G protein-coupled receptor-like"/>
    <property type="match status" value="1"/>
</dbReference>
<dbReference type="EMBL" id="JAGMWT010000006">
    <property type="protein sequence ID" value="KAH7127004.1"/>
    <property type="molecule type" value="Genomic_DNA"/>
</dbReference>
<dbReference type="GO" id="GO:0005886">
    <property type="term" value="C:plasma membrane"/>
    <property type="evidence" value="ECO:0007669"/>
    <property type="project" value="TreeGrafter"/>
</dbReference>
<sequence>MVLHKHLDPVSDTLPQLPPHIHPWLHAVVILGFLSFVASVTLLAVLAFKLVQWQIKSKKTNQFVILIFNLLWADIQQSLAFLLNVEWLRLDSVVVDNPICFAQGWLVSTGDLASGVWCFLIGLHTFASVILDYRLNRRCFFQCIAAAWVFIYGVSAIPVGMFAGEAYVRSGIWCWVHHDHKDLRLWTHYVWIFIFEFGNIIIYAIIYTILLHRIRSGYYTPAEAKRVKAISNLMVAYPVVYVVCTLPLASARMAAMSNHPPSLARLCLSGAMITSNGWLDVLLYTMTRRIMIFSDEPPADDNGIDTFSAFWAKSEKRFGAACTIEADPQIRPHRKHTRTWTGLGTVTLQSRNESADDLYGHGDRDIKMVTTTHIVSEPACPEDFEEMEAEARKNRPRTPIGRWSDDLENMKELELAHIPD</sequence>
<feature type="transmembrane region" description="Helical" evidence="5">
    <location>
        <begin position="188"/>
        <end position="210"/>
    </location>
</feature>
<evidence type="ECO:0000256" key="2">
    <source>
        <dbReference type="ARBA" id="ARBA00022692"/>
    </source>
</evidence>
<dbReference type="Gene3D" id="1.20.1070.10">
    <property type="entry name" value="Rhodopsin 7-helix transmembrane proteins"/>
    <property type="match status" value="1"/>
</dbReference>
<evidence type="ECO:0000256" key="1">
    <source>
        <dbReference type="ARBA" id="ARBA00004141"/>
    </source>
</evidence>
<dbReference type="PANTHER" id="PTHR23112">
    <property type="entry name" value="G PROTEIN-COUPLED RECEPTOR 157-RELATED"/>
    <property type="match status" value="1"/>
</dbReference>
<protein>
    <submittedName>
        <fullName evidence="7">Integral membrane protein-like protein</fullName>
    </submittedName>
</protein>
<gene>
    <name evidence="7" type="ORF">B0J11DRAFT_291568</name>
</gene>
<feature type="transmembrane region" description="Helical" evidence="5">
    <location>
        <begin position="143"/>
        <end position="168"/>
    </location>
</feature>
<dbReference type="InterPro" id="IPR022596">
    <property type="entry name" value="GPR1/2/3_C"/>
</dbReference>
<keyword evidence="8" id="KW-1185">Reference proteome</keyword>
<dbReference type="GO" id="GO:0007189">
    <property type="term" value="P:adenylate cyclase-activating G protein-coupled receptor signaling pathway"/>
    <property type="evidence" value="ECO:0007669"/>
    <property type="project" value="TreeGrafter"/>
</dbReference>
<keyword evidence="2 5" id="KW-0812">Transmembrane</keyword>
<dbReference type="Pfam" id="PF11970">
    <property type="entry name" value="GPR_Gpa2_C"/>
    <property type="match status" value="1"/>
</dbReference>
<dbReference type="OrthoDB" id="100006at2759"/>
<keyword evidence="3 5" id="KW-1133">Transmembrane helix</keyword>
<feature type="transmembrane region" description="Helical" evidence="5">
    <location>
        <begin position="112"/>
        <end position="131"/>
    </location>
</feature>
<organism evidence="7 8">
    <name type="scientific">Dendryphion nanum</name>
    <dbReference type="NCBI Taxonomy" id="256645"/>
    <lineage>
        <taxon>Eukaryota</taxon>
        <taxon>Fungi</taxon>
        <taxon>Dikarya</taxon>
        <taxon>Ascomycota</taxon>
        <taxon>Pezizomycotina</taxon>
        <taxon>Dothideomycetes</taxon>
        <taxon>Pleosporomycetidae</taxon>
        <taxon>Pleosporales</taxon>
        <taxon>Torulaceae</taxon>
        <taxon>Dendryphion</taxon>
    </lineage>
</organism>
<feature type="transmembrane region" description="Helical" evidence="5">
    <location>
        <begin position="263"/>
        <end position="284"/>
    </location>
</feature>
<proteinExistence type="predicted"/>
<feature type="domain" description="G protein-coupled receptor GPR1/2/3 C-terminal" evidence="6">
    <location>
        <begin position="231"/>
        <end position="289"/>
    </location>
</feature>